<feature type="transmembrane region" description="Helical" evidence="7">
    <location>
        <begin position="358"/>
        <end position="381"/>
    </location>
</feature>
<dbReference type="InterPro" id="IPR003838">
    <property type="entry name" value="ABC3_permease_C"/>
</dbReference>
<evidence type="ECO:0000256" key="5">
    <source>
        <dbReference type="ARBA" id="ARBA00023136"/>
    </source>
</evidence>
<evidence type="ECO:0000313" key="10">
    <source>
        <dbReference type="EMBL" id="AEW05434.1"/>
    </source>
</evidence>
<evidence type="ECO:0000256" key="4">
    <source>
        <dbReference type="ARBA" id="ARBA00022989"/>
    </source>
</evidence>
<dbReference type="GO" id="GO:0022857">
    <property type="term" value="F:transmembrane transporter activity"/>
    <property type="evidence" value="ECO:0007669"/>
    <property type="project" value="TreeGrafter"/>
</dbReference>
<dbReference type="PATRIC" id="fig|679936.5.peg.2007"/>
<keyword evidence="4 7" id="KW-1133">Transmembrane helix</keyword>
<dbReference type="STRING" id="679936.Sulac_1942"/>
<sequence length="398" mass="41417">MIRQAIEVALRSLWTQKLRSLLTMLGVIIGVGAVLALVALGKGAQAAITSNIQGLGSNLIVASIGSNPFQTANQTQPTPVPPVSMNQALTLAHLPGIQAVAPVMTGSGTAAVGDTSTSVNVIGTTPSYSQILNYQVDLGRNLSPLDIQADNPVVVLGNQAATTLFGQRDPVGDMMTINGVPFTVIGVYQPKGTSFGQSQDNFAEIPWTTAERLFGPATVTTIELSAAPKANVTAVENHLNQQLLDWLGSSGNFSVTAQSQILSTLNAVSQVTTVLLGGVAGISLVVGGIGIMNIMLVSVSERTREIGIRKAIGASPMDILVQFLIEAVLLSLIGGLIGLAAGVLFSRIMTQSFHLPSAIQPSIALVALGFALLVGIVFGIWPASRAARMRPAEALRWE</sequence>
<evidence type="ECO:0000256" key="2">
    <source>
        <dbReference type="ARBA" id="ARBA00022475"/>
    </source>
</evidence>
<feature type="transmembrane region" description="Helical" evidence="7">
    <location>
        <begin position="320"/>
        <end position="346"/>
    </location>
</feature>
<dbReference type="InterPro" id="IPR050250">
    <property type="entry name" value="Macrolide_Exporter_MacB"/>
</dbReference>
<dbReference type="PANTHER" id="PTHR30572">
    <property type="entry name" value="MEMBRANE COMPONENT OF TRANSPORTER-RELATED"/>
    <property type="match status" value="1"/>
</dbReference>
<comment type="similarity">
    <text evidence="6">Belongs to the ABC-4 integral membrane protein family.</text>
</comment>
<keyword evidence="5 7" id="KW-0472">Membrane</keyword>
<keyword evidence="2" id="KW-1003">Cell membrane</keyword>
<feature type="transmembrane region" description="Helical" evidence="7">
    <location>
        <begin position="274"/>
        <end position="299"/>
    </location>
</feature>
<dbReference type="Pfam" id="PF12704">
    <property type="entry name" value="MacB_PCD"/>
    <property type="match status" value="1"/>
</dbReference>
<feature type="domain" description="ABC3 transporter permease C-terminal" evidence="8">
    <location>
        <begin position="279"/>
        <end position="390"/>
    </location>
</feature>
<evidence type="ECO:0000256" key="6">
    <source>
        <dbReference type="ARBA" id="ARBA00038076"/>
    </source>
</evidence>
<evidence type="ECO:0000256" key="1">
    <source>
        <dbReference type="ARBA" id="ARBA00004651"/>
    </source>
</evidence>
<protein>
    <recommendedName>
        <fullName evidence="12">ABC transporter permease</fullName>
    </recommendedName>
</protein>
<evidence type="ECO:0000313" key="11">
    <source>
        <dbReference type="Proteomes" id="UP000005439"/>
    </source>
</evidence>
<dbReference type="KEGG" id="sap:Sulac_1942"/>
<name>G8U1B4_SULAD</name>
<gene>
    <name evidence="10" type="ordered locus">Sulac_1942</name>
</gene>
<comment type="subcellular location">
    <subcellularLocation>
        <location evidence="1">Cell membrane</location>
        <topology evidence="1">Multi-pass membrane protein</topology>
    </subcellularLocation>
</comment>
<dbReference type="PANTHER" id="PTHR30572:SF4">
    <property type="entry name" value="ABC TRANSPORTER PERMEASE YTRF"/>
    <property type="match status" value="1"/>
</dbReference>
<accession>G8U1B4</accession>
<dbReference type="AlphaFoldDB" id="G8U1B4"/>
<reference evidence="10 11" key="2">
    <citation type="journal article" date="2012" name="Stand. Genomic Sci.">
        <title>Complete genome sequence of the moderately thermophilic mineral-sulfide-oxidizing firmicute Sulfobacillus acidophilus type strain (NAL(T)).</title>
        <authorList>
            <person name="Anderson I."/>
            <person name="Chertkov O."/>
            <person name="Chen A."/>
            <person name="Saunders E."/>
            <person name="Lapidus A."/>
            <person name="Nolan M."/>
            <person name="Lucas S."/>
            <person name="Hammon N."/>
            <person name="Deshpande S."/>
            <person name="Cheng J.F."/>
            <person name="Han C."/>
            <person name="Tapia R."/>
            <person name="Goodwin L.A."/>
            <person name="Pitluck S."/>
            <person name="Liolios K."/>
            <person name="Pagani I."/>
            <person name="Ivanova N."/>
            <person name="Mikhailova N."/>
            <person name="Pati A."/>
            <person name="Palaniappan K."/>
            <person name="Land M."/>
            <person name="Pan C."/>
            <person name="Rohde M."/>
            <person name="Pukall R."/>
            <person name="Goker M."/>
            <person name="Detter J.C."/>
            <person name="Woyke T."/>
            <person name="Bristow J."/>
            <person name="Eisen J.A."/>
            <person name="Markowitz V."/>
            <person name="Hugenholtz P."/>
            <person name="Kyrpides N.C."/>
            <person name="Klenk H.P."/>
            <person name="Mavromatis K."/>
        </authorList>
    </citation>
    <scope>NUCLEOTIDE SEQUENCE [LARGE SCALE GENOMIC DNA]</scope>
    <source>
        <strain evidence="11">ATCC 700253 / DSM 10332 / NAL</strain>
    </source>
</reference>
<evidence type="ECO:0000259" key="9">
    <source>
        <dbReference type="Pfam" id="PF12704"/>
    </source>
</evidence>
<dbReference type="Pfam" id="PF02687">
    <property type="entry name" value="FtsX"/>
    <property type="match status" value="1"/>
</dbReference>
<organism evidence="10 11">
    <name type="scientific">Sulfobacillus acidophilus (strain ATCC 700253 / DSM 10332 / NAL)</name>
    <dbReference type="NCBI Taxonomy" id="679936"/>
    <lineage>
        <taxon>Bacteria</taxon>
        <taxon>Bacillati</taxon>
        <taxon>Bacillota</taxon>
        <taxon>Clostridia</taxon>
        <taxon>Eubacteriales</taxon>
        <taxon>Clostridiales Family XVII. Incertae Sedis</taxon>
        <taxon>Sulfobacillus</taxon>
    </lineage>
</organism>
<dbReference type="InterPro" id="IPR025857">
    <property type="entry name" value="MacB_PCD"/>
</dbReference>
<keyword evidence="11" id="KW-1185">Reference proteome</keyword>
<reference evidence="11" key="1">
    <citation type="submission" date="2011-12" db="EMBL/GenBank/DDBJ databases">
        <title>The complete genome of chromosome of Sulfobacillus acidophilus DSM 10332.</title>
        <authorList>
            <person name="Lucas S."/>
            <person name="Han J."/>
            <person name="Lapidus A."/>
            <person name="Bruce D."/>
            <person name="Goodwin L."/>
            <person name="Pitluck S."/>
            <person name="Peters L."/>
            <person name="Kyrpides N."/>
            <person name="Mavromatis K."/>
            <person name="Ivanova N."/>
            <person name="Mikhailova N."/>
            <person name="Chertkov O."/>
            <person name="Saunders E."/>
            <person name="Detter J.C."/>
            <person name="Tapia R."/>
            <person name="Han C."/>
            <person name="Land M."/>
            <person name="Hauser L."/>
            <person name="Markowitz V."/>
            <person name="Cheng J.-F."/>
            <person name="Hugenholtz P."/>
            <person name="Woyke T."/>
            <person name="Wu D."/>
            <person name="Pukall R."/>
            <person name="Gehrich-Schroeter G."/>
            <person name="Schneider S."/>
            <person name="Klenk H.-P."/>
            <person name="Eisen J.A."/>
        </authorList>
    </citation>
    <scope>NUCLEOTIDE SEQUENCE [LARGE SCALE GENOMIC DNA]</scope>
    <source>
        <strain evidence="11">ATCC 700253 / DSM 10332 / NAL</strain>
    </source>
</reference>
<evidence type="ECO:0000256" key="3">
    <source>
        <dbReference type="ARBA" id="ARBA00022692"/>
    </source>
</evidence>
<dbReference type="Proteomes" id="UP000005439">
    <property type="component" value="Chromosome"/>
</dbReference>
<evidence type="ECO:0000259" key="8">
    <source>
        <dbReference type="Pfam" id="PF02687"/>
    </source>
</evidence>
<evidence type="ECO:0008006" key="12">
    <source>
        <dbReference type="Google" id="ProtNLM"/>
    </source>
</evidence>
<dbReference type="HOGENOM" id="CLU_000604_8_0_9"/>
<proteinExistence type="inferred from homology"/>
<evidence type="ECO:0000256" key="7">
    <source>
        <dbReference type="SAM" id="Phobius"/>
    </source>
</evidence>
<keyword evidence="3 7" id="KW-0812">Transmembrane</keyword>
<feature type="domain" description="MacB-like periplasmic core" evidence="9">
    <location>
        <begin position="20"/>
        <end position="241"/>
    </location>
</feature>
<dbReference type="EMBL" id="CP003179">
    <property type="protein sequence ID" value="AEW05434.1"/>
    <property type="molecule type" value="Genomic_DNA"/>
</dbReference>
<feature type="transmembrane region" description="Helical" evidence="7">
    <location>
        <begin position="21"/>
        <end position="41"/>
    </location>
</feature>
<dbReference type="GO" id="GO:0005886">
    <property type="term" value="C:plasma membrane"/>
    <property type="evidence" value="ECO:0007669"/>
    <property type="project" value="UniProtKB-SubCell"/>
</dbReference>